<dbReference type="PaxDb" id="1435377-SUSAZ_02505"/>
<name>A0A0U3HE78_9CREN</name>
<dbReference type="AlphaFoldDB" id="A0A0U3HE78"/>
<dbReference type="OMA" id="SKAMRIE"/>
<evidence type="ECO:0000313" key="2">
    <source>
        <dbReference type="EMBL" id="ALU31842.1"/>
    </source>
</evidence>
<protein>
    <submittedName>
        <fullName evidence="1">Uncharacterized protein</fullName>
    </submittedName>
</protein>
<proteinExistence type="predicted"/>
<evidence type="ECO:0000313" key="3">
    <source>
        <dbReference type="Proteomes" id="UP000060043"/>
    </source>
</evidence>
<dbReference type="EMBL" id="CP013694">
    <property type="protein sequence ID" value="ALU29116.1"/>
    <property type="molecule type" value="Genomic_DNA"/>
</dbReference>
<dbReference type="OrthoDB" id="35434at2157"/>
<reference evidence="3 4" key="1">
    <citation type="submission" date="2015-12" db="EMBL/GenBank/DDBJ databases">
        <title>A stable core within a dynamic pangenome in Sulfolobus acidocaldarius.</title>
        <authorList>
            <person name="Anderson R."/>
            <person name="Kouris A."/>
            <person name="Seward C."/>
            <person name="Campbell K."/>
            <person name="Whitaker R."/>
        </authorList>
    </citation>
    <scope>NUCLEOTIDE SEQUENCE [LARGE SCALE GENOMIC DNA]</scope>
    <source>
        <strain evidence="1 4">GG12-C01-09</strain>
        <strain evidence="2 3">NG05B_CO5_07</strain>
    </source>
</reference>
<dbReference type="Proteomes" id="UP000065473">
    <property type="component" value="Chromosome"/>
</dbReference>
<gene>
    <name evidence="1" type="ORF">ATY89_03600</name>
    <name evidence="2" type="ORF">ATZ20_06625</name>
</gene>
<dbReference type="EMBL" id="CP013695">
    <property type="protein sequence ID" value="ALU31842.1"/>
    <property type="molecule type" value="Genomic_DNA"/>
</dbReference>
<dbReference type="Proteomes" id="UP000060043">
    <property type="component" value="Chromosome"/>
</dbReference>
<evidence type="ECO:0000313" key="4">
    <source>
        <dbReference type="Proteomes" id="UP000065473"/>
    </source>
</evidence>
<accession>A0A0U3HE78</accession>
<dbReference type="RefSeq" id="WP_011277452.1">
    <property type="nucleotide sequence ID" value="NZ_BHWZ01000001.1"/>
</dbReference>
<evidence type="ECO:0000313" key="1">
    <source>
        <dbReference type="EMBL" id="ALU29116.1"/>
    </source>
</evidence>
<dbReference type="GeneID" id="14551080"/>
<sequence>MNVKIKPVVNILGVEELIILPITRNREYLLSLNFYEDVPGGRMARLVLVLDKYNEIMNDITAIKGKKAVVEVSAIKEDMDKLSKIIHIDNRSVTDRIPFYFDIEILKDVDTSQRGVRGFINYVYAYGNPDLSKILNSLQLNVEEIR</sequence>
<organism evidence="1 4">
    <name type="scientific">Sulfolobus acidocaldarius</name>
    <dbReference type="NCBI Taxonomy" id="2285"/>
    <lineage>
        <taxon>Archaea</taxon>
        <taxon>Thermoproteota</taxon>
        <taxon>Thermoprotei</taxon>
        <taxon>Sulfolobales</taxon>
        <taxon>Sulfolobaceae</taxon>
        <taxon>Sulfolobus</taxon>
    </lineage>
</organism>